<dbReference type="Proteomes" id="UP000500857">
    <property type="component" value="Chromosome"/>
</dbReference>
<gene>
    <name evidence="2" type="ORF">HCG48_03750</name>
</gene>
<dbReference type="InterPro" id="IPR056926">
    <property type="entry name" value="FLQE3_permease"/>
</dbReference>
<organism evidence="2 3">
    <name type="scientific">Oxynema aestuarii AP17</name>
    <dbReference type="NCBI Taxonomy" id="2064643"/>
    <lineage>
        <taxon>Bacteria</taxon>
        <taxon>Bacillati</taxon>
        <taxon>Cyanobacteriota</taxon>
        <taxon>Cyanophyceae</taxon>
        <taxon>Oscillatoriophycideae</taxon>
        <taxon>Oscillatoriales</taxon>
        <taxon>Oscillatoriaceae</taxon>
        <taxon>Oxynema</taxon>
        <taxon>Oxynema aestuarii</taxon>
    </lineage>
</organism>
<keyword evidence="1" id="KW-1133">Transmembrane helix</keyword>
<accession>A0A6H1TTD0</accession>
<feature type="transmembrane region" description="Helical" evidence="1">
    <location>
        <begin position="91"/>
        <end position="115"/>
    </location>
</feature>
<protein>
    <submittedName>
        <fullName evidence="2">ABC transporter permease</fullName>
    </submittedName>
</protein>
<evidence type="ECO:0000313" key="2">
    <source>
        <dbReference type="EMBL" id="QIZ69801.1"/>
    </source>
</evidence>
<feature type="transmembrane region" description="Helical" evidence="1">
    <location>
        <begin position="155"/>
        <end position="181"/>
    </location>
</feature>
<dbReference type="EMBL" id="CP051167">
    <property type="protein sequence ID" value="QIZ69801.1"/>
    <property type="molecule type" value="Genomic_DNA"/>
</dbReference>
<proteinExistence type="predicted"/>
<dbReference type="KEGG" id="oxy:HCG48_03750"/>
<keyword evidence="1" id="KW-0472">Membrane</keyword>
<dbReference type="AlphaFoldDB" id="A0A6H1TTD0"/>
<keyword evidence="1" id="KW-0812">Transmembrane</keyword>
<name>A0A6H1TTD0_9CYAN</name>
<dbReference type="Pfam" id="PF24686">
    <property type="entry name" value="FLQE3_permease"/>
    <property type="match status" value="1"/>
</dbReference>
<feature type="transmembrane region" description="Helical" evidence="1">
    <location>
        <begin position="45"/>
        <end position="70"/>
    </location>
</feature>
<reference evidence="2 3" key="1">
    <citation type="submission" date="2020-04" db="EMBL/GenBank/DDBJ databases">
        <authorList>
            <person name="Basu S."/>
            <person name="Maruthanayagam V."/>
            <person name="Chakraborty S."/>
            <person name="Pramanik A."/>
            <person name="Mukherjee J."/>
            <person name="Brink B."/>
        </authorList>
    </citation>
    <scope>NUCLEOTIDE SEQUENCE [LARGE SCALE GENOMIC DNA]</scope>
    <source>
        <strain evidence="2 3">AP17</strain>
    </source>
</reference>
<sequence>MSRLLSTILIDFKLQIRHNFYSVSLVVAIVFIVAMRQFLTKEILAVVLPVLFLVAIAGSTYLFAGGSILFEKGERTLESLILTPLRVNEYLISKTFTLTVLATVESLAIVIFTYGLDFQPIPLLLGIISMGLFYSLICFVVVFRYQSITDFLLPSLVYLTLLQMPFLDYFAIVKSPLFYLIPTQAPLLLIKAGFQQIATWQIFYGIGYSLAAIALTYAWGYRCFHYFIVNGERR</sequence>
<feature type="transmembrane region" description="Helical" evidence="1">
    <location>
        <begin position="121"/>
        <end position="143"/>
    </location>
</feature>
<dbReference type="RefSeq" id="WP_168567958.1">
    <property type="nucleotide sequence ID" value="NZ_CP051167.1"/>
</dbReference>
<feature type="transmembrane region" description="Helical" evidence="1">
    <location>
        <begin position="20"/>
        <end position="39"/>
    </location>
</feature>
<feature type="transmembrane region" description="Helical" evidence="1">
    <location>
        <begin position="201"/>
        <end position="224"/>
    </location>
</feature>
<keyword evidence="3" id="KW-1185">Reference proteome</keyword>
<evidence type="ECO:0000256" key="1">
    <source>
        <dbReference type="SAM" id="Phobius"/>
    </source>
</evidence>
<evidence type="ECO:0000313" key="3">
    <source>
        <dbReference type="Proteomes" id="UP000500857"/>
    </source>
</evidence>